<dbReference type="Pfam" id="PF03047">
    <property type="entry name" value="ComC"/>
    <property type="match status" value="1"/>
</dbReference>
<dbReference type="NCBIfam" id="TIGR01847">
    <property type="entry name" value="bacteriocin_sig"/>
    <property type="match status" value="1"/>
</dbReference>
<evidence type="ECO:0000256" key="4">
    <source>
        <dbReference type="ARBA" id="ARBA00023044"/>
    </source>
</evidence>
<dbReference type="InterPro" id="IPR004288">
    <property type="entry name" value="Competence_ComC"/>
</dbReference>
<name>A0A1M5CXI2_9BACT</name>
<evidence type="ECO:0000256" key="2">
    <source>
        <dbReference type="ARBA" id="ARBA00009039"/>
    </source>
</evidence>
<dbReference type="OrthoDB" id="9926002at2"/>
<proteinExistence type="inferred from homology"/>
<accession>A0A1M5CXI2</accession>
<protein>
    <submittedName>
        <fullName evidence="6">Bacteriocin-type signal sequence-containing protein</fullName>
    </submittedName>
</protein>
<keyword evidence="5" id="KW-0178">Competence</keyword>
<sequence>MKKVALDQFKKLSSKELSKVQGGAKYYLLVNGTLIEVEI</sequence>
<dbReference type="RefSeq" id="WP_139262051.1">
    <property type="nucleotide sequence ID" value="NZ_BBXL01000004.1"/>
</dbReference>
<comment type="function">
    <text evidence="1">Acts as a pheromone, induces cells to develop competence for genetic transformation.</text>
</comment>
<evidence type="ECO:0000256" key="1">
    <source>
        <dbReference type="ARBA" id="ARBA00002667"/>
    </source>
</evidence>
<dbReference type="AlphaFoldDB" id="A0A1M5CXI2"/>
<gene>
    <name evidence="6" type="ORF">SAMN05444362_10812</name>
</gene>
<keyword evidence="7" id="KW-1185">Reference proteome</keyword>
<keyword evidence="3" id="KW-0964">Secreted</keyword>
<dbReference type="Proteomes" id="UP000184480">
    <property type="component" value="Unassembled WGS sequence"/>
</dbReference>
<reference evidence="7" key="1">
    <citation type="submission" date="2016-11" db="EMBL/GenBank/DDBJ databases">
        <authorList>
            <person name="Varghese N."/>
            <person name="Submissions S."/>
        </authorList>
    </citation>
    <scope>NUCLEOTIDE SEQUENCE [LARGE SCALE GENOMIC DNA]</scope>
    <source>
        <strain evidence="7">DSM 27370</strain>
    </source>
</reference>
<evidence type="ECO:0000256" key="3">
    <source>
        <dbReference type="ARBA" id="ARBA00022525"/>
    </source>
</evidence>
<evidence type="ECO:0000313" key="7">
    <source>
        <dbReference type="Proteomes" id="UP000184480"/>
    </source>
</evidence>
<dbReference type="GO" id="GO:0005186">
    <property type="term" value="F:pheromone activity"/>
    <property type="evidence" value="ECO:0007669"/>
    <property type="project" value="InterPro"/>
</dbReference>
<dbReference type="EMBL" id="FQUC01000008">
    <property type="protein sequence ID" value="SHF59463.1"/>
    <property type="molecule type" value="Genomic_DNA"/>
</dbReference>
<organism evidence="6 7">
    <name type="scientific">Dysgonomonas macrotermitis</name>
    <dbReference type="NCBI Taxonomy" id="1346286"/>
    <lineage>
        <taxon>Bacteria</taxon>
        <taxon>Pseudomonadati</taxon>
        <taxon>Bacteroidota</taxon>
        <taxon>Bacteroidia</taxon>
        <taxon>Bacteroidales</taxon>
        <taxon>Dysgonomonadaceae</taxon>
        <taxon>Dysgonomonas</taxon>
    </lineage>
</organism>
<dbReference type="InterPro" id="IPR010133">
    <property type="entry name" value="Bacteriocin_signal_seq"/>
</dbReference>
<evidence type="ECO:0000313" key="6">
    <source>
        <dbReference type="EMBL" id="SHF59463.1"/>
    </source>
</evidence>
<comment type="similarity">
    <text evidence="2">Belongs to the ComC family.</text>
</comment>
<keyword evidence="4" id="KW-0588">Pheromone</keyword>
<evidence type="ECO:0000256" key="5">
    <source>
        <dbReference type="ARBA" id="ARBA00023287"/>
    </source>
</evidence>